<dbReference type="FunFam" id="3.40.30.10:FF:000107">
    <property type="entry name" value="Protein disulfide-isomerase 5-2"/>
    <property type="match status" value="1"/>
</dbReference>
<comment type="caution">
    <text evidence="9">The sequence shown here is derived from an EMBL/GenBank/DDBJ whole genome shotgun (WGS) entry which is preliminary data.</text>
</comment>
<dbReference type="PROSITE" id="PS51352">
    <property type="entry name" value="THIOREDOXIN_2"/>
    <property type="match status" value="1"/>
</dbReference>
<dbReference type="GO" id="GO:0005783">
    <property type="term" value="C:endoplasmic reticulum"/>
    <property type="evidence" value="ECO:0000318"/>
    <property type="project" value="GO_Central"/>
</dbReference>
<dbReference type="PANTHER" id="PTHR18929">
    <property type="entry name" value="PROTEIN DISULFIDE ISOMERASE"/>
    <property type="match status" value="1"/>
</dbReference>
<dbReference type="InterPro" id="IPR036249">
    <property type="entry name" value="Thioredoxin-like_sf"/>
</dbReference>
<dbReference type="STRING" id="29655.A0A0K9NQQ8"/>
<reference evidence="10" key="1">
    <citation type="journal article" date="2016" name="Nature">
        <title>The genome of the seagrass Zostera marina reveals angiosperm adaptation to the sea.</title>
        <authorList>
            <person name="Olsen J.L."/>
            <person name="Rouze P."/>
            <person name="Verhelst B."/>
            <person name="Lin Y.-C."/>
            <person name="Bayer T."/>
            <person name="Collen J."/>
            <person name="Dattolo E."/>
            <person name="De Paoli E."/>
            <person name="Dittami S."/>
            <person name="Maumus F."/>
            <person name="Michel G."/>
            <person name="Kersting A."/>
            <person name="Lauritano C."/>
            <person name="Lohaus R."/>
            <person name="Toepel M."/>
            <person name="Tonon T."/>
            <person name="Vanneste K."/>
            <person name="Amirebrahimi M."/>
            <person name="Brakel J."/>
            <person name="Bostroem C."/>
            <person name="Chovatia M."/>
            <person name="Grimwood J."/>
            <person name="Jenkins J.W."/>
            <person name="Jueterbock A."/>
            <person name="Mraz A."/>
            <person name="Stam W.T."/>
            <person name="Tice H."/>
            <person name="Bornberg-Bauer E."/>
            <person name="Green P.J."/>
            <person name="Pearson G.A."/>
            <person name="Procaccini G."/>
            <person name="Duarte C.M."/>
            <person name="Schmutz J."/>
            <person name="Reusch T.B.H."/>
            <person name="Van de Peer Y."/>
        </authorList>
    </citation>
    <scope>NUCLEOTIDE SEQUENCE [LARGE SCALE GENOMIC DNA]</scope>
    <source>
        <strain evidence="10">cv. Finnish</strain>
    </source>
</reference>
<organism evidence="9 10">
    <name type="scientific">Zostera marina</name>
    <name type="common">Eelgrass</name>
    <dbReference type="NCBI Taxonomy" id="29655"/>
    <lineage>
        <taxon>Eukaryota</taxon>
        <taxon>Viridiplantae</taxon>
        <taxon>Streptophyta</taxon>
        <taxon>Embryophyta</taxon>
        <taxon>Tracheophyta</taxon>
        <taxon>Spermatophyta</taxon>
        <taxon>Magnoliopsida</taxon>
        <taxon>Liliopsida</taxon>
        <taxon>Zosteraceae</taxon>
        <taxon>Zostera</taxon>
    </lineage>
</organism>
<keyword evidence="3" id="KW-1015">Disulfide bond</keyword>
<dbReference type="Gene3D" id="3.40.30.10">
    <property type="entry name" value="Glutaredoxin"/>
    <property type="match status" value="2"/>
</dbReference>
<proteinExistence type="inferred from homology"/>
<evidence type="ECO:0000256" key="6">
    <source>
        <dbReference type="SAM" id="MobiDB-lite"/>
    </source>
</evidence>
<feature type="compositionally biased region" description="Basic and acidic residues" evidence="6">
    <location>
        <begin position="442"/>
        <end position="455"/>
    </location>
</feature>
<dbReference type="InterPro" id="IPR017937">
    <property type="entry name" value="Thioredoxin_CS"/>
</dbReference>
<feature type="domain" description="Thioredoxin" evidence="8">
    <location>
        <begin position="40"/>
        <end position="163"/>
    </location>
</feature>
<dbReference type="Pfam" id="PF00085">
    <property type="entry name" value="Thioredoxin"/>
    <property type="match status" value="1"/>
</dbReference>
<dbReference type="InterPro" id="IPR013766">
    <property type="entry name" value="Thioredoxin_domain"/>
</dbReference>
<feature type="transmembrane region" description="Helical" evidence="7">
    <location>
        <begin position="21"/>
        <end position="42"/>
    </location>
</feature>
<dbReference type="Pfam" id="PF13848">
    <property type="entry name" value="Thioredoxin_6"/>
    <property type="match status" value="1"/>
</dbReference>
<keyword evidence="2" id="KW-0732">Signal</keyword>
<accession>A0A0K9NQQ8</accession>
<comment type="function">
    <text evidence="5">Acts as a protein-folding catalyst that interacts with nascent polypeptides to catalyze the formation, isomerization, and reduction or oxidation of disulfide bonds. May play a role in storage protein biogenesis.</text>
</comment>
<comment type="similarity">
    <text evidence="1">Belongs to the protein disulfide isomerase family.</text>
</comment>
<dbReference type="OMA" id="GIEMRNM"/>
<keyword evidence="10" id="KW-1185">Reference proteome</keyword>
<dbReference type="PROSITE" id="PS00194">
    <property type="entry name" value="THIOREDOXIN_1"/>
    <property type="match status" value="1"/>
</dbReference>
<evidence type="ECO:0000256" key="7">
    <source>
        <dbReference type="SAM" id="Phobius"/>
    </source>
</evidence>
<dbReference type="SUPFAM" id="SSF52833">
    <property type="entry name" value="Thioredoxin-like"/>
    <property type="match status" value="2"/>
</dbReference>
<evidence type="ECO:0000256" key="1">
    <source>
        <dbReference type="ARBA" id="ARBA00006347"/>
    </source>
</evidence>
<keyword evidence="4" id="KW-0676">Redox-active center</keyword>
<dbReference type="GO" id="GO:0006457">
    <property type="term" value="P:protein folding"/>
    <property type="evidence" value="ECO:0000318"/>
    <property type="project" value="GO_Central"/>
</dbReference>
<feature type="transmembrane region" description="Helical" evidence="7">
    <location>
        <begin position="403"/>
        <end position="421"/>
    </location>
</feature>
<evidence type="ECO:0000256" key="4">
    <source>
        <dbReference type="ARBA" id="ARBA00023284"/>
    </source>
</evidence>
<gene>
    <name evidence="9" type="ORF">ZOSMA_78G00810</name>
</gene>
<keyword evidence="7" id="KW-0812">Transmembrane</keyword>
<keyword evidence="7" id="KW-0472">Membrane</keyword>
<sequence>MRENSSRRDRSWKLDRNGMKQTMAAISDLPFLLFMIASMVLFGNSHISVAEFANDGKVLELDNSNFDSVIANFDYVFVDFYAPWCGHCKRLSPELDKAAPVLAGLKVPVVVAKVNVDKHVKFASRFKIDGYPTLKVFVHGIPTEYKGPRKAEVLVQFLTKFTAPDVSILKQDSGVNEFVETAGTDFPIFIGFGLNESLLAGFGKKYKKKTWFSVVKDFSEELMIKYDFDKVPALVYFHPKYKEHGVFYGPFEGSFLEDFIQQNQLPLAVPINYETLKLLNEDKRKIALTFVDDEFNEDASRLIKTLKAAASANRDLVFGYVGMKQWDEFVYTFDIKTKTKLPKMVIWNGLEDYYISEDLESLDGDDQFSQLSLFLQEHRDGKLVHKRLSGPSVMSFLMQRTTIYMLVIVLFVFALLMYMALQSPPDTYPTRPRENVSGSPSDESKEEYRPSVKED</sequence>
<dbReference type="PANTHER" id="PTHR18929:SF218">
    <property type="entry name" value="PROTEIN DISULFIDE-ISOMERASE 5-2"/>
    <property type="match status" value="1"/>
</dbReference>
<feature type="region of interest" description="Disordered" evidence="6">
    <location>
        <begin position="426"/>
        <end position="455"/>
    </location>
</feature>
<dbReference type="Proteomes" id="UP000036987">
    <property type="component" value="Unassembled WGS sequence"/>
</dbReference>
<evidence type="ECO:0000256" key="3">
    <source>
        <dbReference type="ARBA" id="ARBA00023157"/>
    </source>
</evidence>
<keyword evidence="9" id="KW-0413">Isomerase</keyword>
<protein>
    <submittedName>
        <fullName evidence="9">Protein disulfide isomerase-like 5-2</fullName>
    </submittedName>
</protein>
<dbReference type="EMBL" id="LFYR01001962">
    <property type="protein sequence ID" value="KMZ58310.1"/>
    <property type="molecule type" value="Genomic_DNA"/>
</dbReference>
<name>A0A0K9NQQ8_ZOSMR</name>
<dbReference type="GO" id="GO:0034976">
    <property type="term" value="P:response to endoplasmic reticulum stress"/>
    <property type="evidence" value="ECO:0000318"/>
    <property type="project" value="GO_Central"/>
</dbReference>
<evidence type="ECO:0000313" key="9">
    <source>
        <dbReference type="EMBL" id="KMZ58310.1"/>
    </source>
</evidence>
<evidence type="ECO:0000256" key="5">
    <source>
        <dbReference type="ARBA" id="ARBA00060135"/>
    </source>
</evidence>
<dbReference type="OrthoDB" id="74910at2759"/>
<dbReference type="AlphaFoldDB" id="A0A0K9NQQ8"/>
<evidence type="ECO:0000259" key="8">
    <source>
        <dbReference type="PROSITE" id="PS51352"/>
    </source>
</evidence>
<keyword evidence="7" id="KW-1133">Transmembrane helix</keyword>
<dbReference type="PRINTS" id="PR00421">
    <property type="entry name" value="THIOREDOXIN"/>
</dbReference>
<evidence type="ECO:0000256" key="2">
    <source>
        <dbReference type="ARBA" id="ARBA00022729"/>
    </source>
</evidence>
<evidence type="ECO:0000313" key="10">
    <source>
        <dbReference type="Proteomes" id="UP000036987"/>
    </source>
</evidence>
<dbReference type="GO" id="GO:0003756">
    <property type="term" value="F:protein disulfide isomerase activity"/>
    <property type="evidence" value="ECO:0000318"/>
    <property type="project" value="GO_Central"/>
</dbReference>